<keyword evidence="3 6" id="KW-1133">Transmembrane helix</keyword>
<evidence type="ECO:0000313" key="7">
    <source>
        <dbReference type="Proteomes" id="UP000079169"/>
    </source>
</evidence>
<feature type="transmembrane region" description="Helical" evidence="6">
    <location>
        <begin position="426"/>
        <end position="446"/>
    </location>
</feature>
<feature type="region of interest" description="Disordered" evidence="5">
    <location>
        <begin position="1"/>
        <end position="130"/>
    </location>
</feature>
<accession>A0A1S3D2Q8</accession>
<feature type="transmembrane region" description="Helical" evidence="6">
    <location>
        <begin position="818"/>
        <end position="841"/>
    </location>
</feature>
<feature type="transmembrane region" description="Helical" evidence="6">
    <location>
        <begin position="696"/>
        <end position="714"/>
    </location>
</feature>
<feature type="compositionally biased region" description="Basic and acidic residues" evidence="5">
    <location>
        <begin position="31"/>
        <end position="42"/>
    </location>
</feature>
<evidence type="ECO:0000256" key="5">
    <source>
        <dbReference type="SAM" id="MobiDB-lite"/>
    </source>
</evidence>
<feature type="region of interest" description="Disordered" evidence="5">
    <location>
        <begin position="268"/>
        <end position="334"/>
    </location>
</feature>
<evidence type="ECO:0000256" key="1">
    <source>
        <dbReference type="ARBA" id="ARBA00004141"/>
    </source>
</evidence>
<evidence type="ECO:0000256" key="6">
    <source>
        <dbReference type="SAM" id="Phobius"/>
    </source>
</evidence>
<dbReference type="InterPro" id="IPR036259">
    <property type="entry name" value="MFS_trans_sf"/>
</dbReference>
<dbReference type="Gene3D" id="1.20.1250.20">
    <property type="entry name" value="MFS general substrate transporter like domains"/>
    <property type="match status" value="1"/>
</dbReference>
<dbReference type="GO" id="GO:0016020">
    <property type="term" value="C:membrane"/>
    <property type="evidence" value="ECO:0007669"/>
    <property type="project" value="UniProtKB-SubCell"/>
</dbReference>
<name>A0A1S3D2Q8_DIACI</name>
<keyword evidence="2 6" id="KW-0812">Transmembrane</keyword>
<sequence length="855" mass="95208">MFRKKKGDTDVTTRGDRSTNISVADVCESPSIERHEERRRQVLEAFNSSKTTVLNTKHIKDRGEPDDSRDRNPKQNLNLKPIFGDNPSIERHEERRRQVLEASNSSKTTVLNTKHIKDRGEPDDSRDRNPKQIKSQYETAMNNSSVMGNSDPRKIPEDNHVSLEKRVAFKMVELTRVPPVYWKKDGFRSASQIRNANSLPFISGKPSDVPKPRETKTACLLNSQQETQFPAPQYPATQFPATTSKHRISTKYDASMYDFKRHTSKLSYSNLAKSSKNSRRSKETKNSSVHNENVQEIFSAKSSKNSRRSKETKNSSVHNENVQEYGAISNDVIEKDSPIPAETSRHLEHYPYVSHDSVKYLFKNRIGQGDHFSTRSWMDKIQSHESDESETLLAPKPQVTLSTCLDLTPLSDAARIRPIEKPAQRFYVLLMFCAVTCMQVIVSNTWNSIADSVLFAFPYCKPNSIALLSNWGSLSLLFCILPVCYLLHKKGLRISILLACGLCTLGAGIRCLPLGPDRFILLAHIGSILNAMGGVTYGPAIVMLSSTWFPADERTFATGVGTSLSLLGVAATYFLGPLMVSDPTTYSKDSDYVRELIRDEILFYMTLAFMAELCLFTLLVFCFPDKPEHPTSKASSVSLSLNLSCLESVKLLIKNRPVTLLAISSGLLSGAASPWLSLLTMILTQLNISQSIAANIGFWTMICGCVLGLVVSKLSDQYPGYIKQNLVTFASLSTVMFTWIALMVGHIVPFSQGKLLAAVLIGISSSWATSALFYELGAEIAYPVPESIVAGFMSSVSSLAVATVNAYIYFFSFVDISWLNYALVLFSLCSVLCLIFVNAVYNRSKLDRSNINNVQ</sequence>
<feature type="transmembrane region" description="Helical" evidence="6">
    <location>
        <begin position="726"/>
        <end position="749"/>
    </location>
</feature>
<feature type="compositionally biased region" description="Basic and acidic residues" evidence="5">
    <location>
        <begin position="88"/>
        <end position="99"/>
    </location>
</feature>
<proteinExistence type="predicted"/>
<feature type="transmembrane region" description="Helical" evidence="6">
    <location>
        <begin position="658"/>
        <end position="676"/>
    </location>
</feature>
<dbReference type="Proteomes" id="UP000079169">
    <property type="component" value="Unplaced"/>
</dbReference>
<dbReference type="InterPro" id="IPR049680">
    <property type="entry name" value="FLVCR1-2_SLC49-like"/>
</dbReference>
<feature type="compositionally biased region" description="Polar residues" evidence="5">
    <location>
        <begin position="286"/>
        <end position="296"/>
    </location>
</feature>
<evidence type="ECO:0000313" key="8">
    <source>
        <dbReference type="RefSeq" id="XP_008472198.2"/>
    </source>
</evidence>
<dbReference type="RefSeq" id="XP_008472198.2">
    <property type="nucleotide sequence ID" value="XM_008473976.2"/>
</dbReference>
<dbReference type="STRING" id="121845.A0A1S3D2Q8"/>
<gene>
    <name evidence="8" type="primary">LOC103509366</name>
</gene>
<feature type="compositionally biased region" description="Basic and acidic residues" evidence="5">
    <location>
        <begin position="118"/>
        <end position="130"/>
    </location>
</feature>
<feature type="transmembrane region" description="Helical" evidence="6">
    <location>
        <begin position="521"/>
        <end position="544"/>
    </location>
</feature>
<feature type="transmembrane region" description="Helical" evidence="6">
    <location>
        <begin position="556"/>
        <end position="581"/>
    </location>
</feature>
<evidence type="ECO:0000256" key="4">
    <source>
        <dbReference type="ARBA" id="ARBA00023136"/>
    </source>
</evidence>
<keyword evidence="7" id="KW-1185">Reference proteome</keyword>
<dbReference type="Pfam" id="PF07690">
    <property type="entry name" value="MFS_1"/>
    <property type="match status" value="1"/>
</dbReference>
<feature type="transmembrane region" description="Helical" evidence="6">
    <location>
        <begin position="755"/>
        <end position="776"/>
    </location>
</feature>
<feature type="compositionally biased region" description="Polar residues" evidence="5">
    <location>
        <begin position="101"/>
        <end position="112"/>
    </location>
</feature>
<dbReference type="PaxDb" id="121845-A0A1S3D2Q8"/>
<feature type="compositionally biased region" description="Basic and acidic residues" evidence="5">
    <location>
        <begin position="7"/>
        <end position="17"/>
    </location>
</feature>
<dbReference type="AlphaFoldDB" id="A0A1S3D2Q8"/>
<organism evidence="7 8">
    <name type="scientific">Diaphorina citri</name>
    <name type="common">Asian citrus psyllid</name>
    <dbReference type="NCBI Taxonomy" id="121845"/>
    <lineage>
        <taxon>Eukaryota</taxon>
        <taxon>Metazoa</taxon>
        <taxon>Ecdysozoa</taxon>
        <taxon>Arthropoda</taxon>
        <taxon>Hexapoda</taxon>
        <taxon>Insecta</taxon>
        <taxon>Pterygota</taxon>
        <taxon>Neoptera</taxon>
        <taxon>Paraneoptera</taxon>
        <taxon>Hemiptera</taxon>
        <taxon>Sternorrhyncha</taxon>
        <taxon>Psylloidea</taxon>
        <taxon>Psyllidae</taxon>
        <taxon>Diaphorininae</taxon>
        <taxon>Diaphorina</taxon>
    </lineage>
</organism>
<dbReference type="KEGG" id="dci:103509366"/>
<dbReference type="GO" id="GO:0022857">
    <property type="term" value="F:transmembrane transporter activity"/>
    <property type="evidence" value="ECO:0007669"/>
    <property type="project" value="InterPro"/>
</dbReference>
<feature type="transmembrane region" description="Helical" evidence="6">
    <location>
        <begin position="466"/>
        <end position="487"/>
    </location>
</feature>
<dbReference type="InterPro" id="IPR011701">
    <property type="entry name" value="MFS"/>
</dbReference>
<feature type="compositionally biased region" description="Basic and acidic residues" evidence="5">
    <location>
        <begin position="61"/>
        <end position="73"/>
    </location>
</feature>
<feature type="transmembrane region" description="Helical" evidence="6">
    <location>
        <begin position="788"/>
        <end position="812"/>
    </location>
</feature>
<keyword evidence="4 6" id="KW-0472">Membrane</keyword>
<protein>
    <submittedName>
        <fullName evidence="8">Disrupted in renal carcinoma protein 2 homolog</fullName>
    </submittedName>
</protein>
<reference evidence="8" key="1">
    <citation type="submission" date="2025-08" db="UniProtKB">
        <authorList>
            <consortium name="RefSeq"/>
        </authorList>
    </citation>
    <scope>IDENTIFICATION</scope>
</reference>
<feature type="compositionally biased region" description="Polar residues" evidence="5">
    <location>
        <begin position="46"/>
        <end position="55"/>
    </location>
</feature>
<dbReference type="PANTHER" id="PTHR10924">
    <property type="entry name" value="MAJOR FACILITATOR SUPERFAMILY PROTEIN-RELATED"/>
    <property type="match status" value="1"/>
</dbReference>
<dbReference type="GeneID" id="103509366"/>
<dbReference type="PANTHER" id="PTHR10924:SF27">
    <property type="entry name" value="SOLUTE CARRIER FAMILY 49 MEMBER 4"/>
    <property type="match status" value="1"/>
</dbReference>
<evidence type="ECO:0000256" key="2">
    <source>
        <dbReference type="ARBA" id="ARBA00022692"/>
    </source>
</evidence>
<dbReference type="SUPFAM" id="SSF103473">
    <property type="entry name" value="MFS general substrate transporter"/>
    <property type="match status" value="1"/>
</dbReference>
<comment type="subcellular location">
    <subcellularLocation>
        <location evidence="1">Membrane</location>
        <topology evidence="1">Multi-pass membrane protein</topology>
    </subcellularLocation>
</comment>
<feature type="transmembrane region" description="Helical" evidence="6">
    <location>
        <begin position="601"/>
        <end position="623"/>
    </location>
</feature>
<evidence type="ECO:0000256" key="3">
    <source>
        <dbReference type="ARBA" id="ARBA00022989"/>
    </source>
</evidence>